<keyword evidence="2 4" id="KW-0807">Transducer</keyword>
<dbReference type="InterPro" id="IPR003660">
    <property type="entry name" value="HAMP_dom"/>
</dbReference>
<dbReference type="InterPro" id="IPR004089">
    <property type="entry name" value="MCPsignal_dom"/>
</dbReference>
<dbReference type="GO" id="GO:0006935">
    <property type="term" value="P:chemotaxis"/>
    <property type="evidence" value="ECO:0007669"/>
    <property type="project" value="UniProtKB-ARBA"/>
</dbReference>
<dbReference type="Pfam" id="PF00672">
    <property type="entry name" value="HAMP"/>
    <property type="match status" value="1"/>
</dbReference>
<dbReference type="GO" id="GO:0016020">
    <property type="term" value="C:membrane"/>
    <property type="evidence" value="ECO:0007669"/>
    <property type="project" value="UniProtKB-SubCell"/>
</dbReference>
<evidence type="ECO:0000313" key="9">
    <source>
        <dbReference type="Proteomes" id="UP000503004"/>
    </source>
</evidence>
<dbReference type="PROSITE" id="PS50885">
    <property type="entry name" value="HAMP"/>
    <property type="match status" value="1"/>
</dbReference>
<evidence type="ECO:0000259" key="6">
    <source>
        <dbReference type="PROSITE" id="PS50111"/>
    </source>
</evidence>
<feature type="transmembrane region" description="Helical" evidence="5">
    <location>
        <begin position="12"/>
        <end position="35"/>
    </location>
</feature>
<dbReference type="SMART" id="SM00283">
    <property type="entry name" value="MA"/>
    <property type="match status" value="1"/>
</dbReference>
<dbReference type="Proteomes" id="UP000503004">
    <property type="component" value="Chromosome"/>
</dbReference>
<gene>
    <name evidence="8" type="ORF">GNH96_08150</name>
</gene>
<dbReference type="AlphaFoldDB" id="A0A858Q8B5"/>
<dbReference type="PROSITE" id="PS50111">
    <property type="entry name" value="CHEMOTAXIS_TRANSDUC_2"/>
    <property type="match status" value="1"/>
</dbReference>
<keyword evidence="5" id="KW-0812">Transmembrane</keyword>
<dbReference type="SUPFAM" id="SSF58104">
    <property type="entry name" value="Methyl-accepting chemotaxis protein (MCP) signaling domain"/>
    <property type="match status" value="1"/>
</dbReference>
<evidence type="ECO:0000256" key="2">
    <source>
        <dbReference type="ARBA" id="ARBA00023224"/>
    </source>
</evidence>
<dbReference type="EMBL" id="CP046565">
    <property type="protein sequence ID" value="QJD29946.1"/>
    <property type="molecule type" value="Genomic_DNA"/>
</dbReference>
<dbReference type="Gene3D" id="1.10.287.950">
    <property type="entry name" value="Methyl-accepting chemotaxis protein"/>
    <property type="match status" value="1"/>
</dbReference>
<dbReference type="CDD" id="cd06225">
    <property type="entry name" value="HAMP"/>
    <property type="match status" value="1"/>
</dbReference>
<evidence type="ECO:0000259" key="7">
    <source>
        <dbReference type="PROSITE" id="PS50885"/>
    </source>
</evidence>
<evidence type="ECO:0000256" key="1">
    <source>
        <dbReference type="ARBA" id="ARBA00004370"/>
    </source>
</evidence>
<dbReference type="CDD" id="cd12913">
    <property type="entry name" value="PDC1_MCP_like"/>
    <property type="match status" value="1"/>
</dbReference>
<feature type="domain" description="HAMP" evidence="7">
    <location>
        <begin position="366"/>
        <end position="418"/>
    </location>
</feature>
<name>A0A858Q8B5_9GAMM</name>
<accession>A0A858Q8B5</accession>
<dbReference type="Pfam" id="PF00015">
    <property type="entry name" value="MCPsignal"/>
    <property type="match status" value="1"/>
</dbReference>
<protein>
    <submittedName>
        <fullName evidence="8">HAMP domain-containing protein</fullName>
    </submittedName>
</protein>
<evidence type="ECO:0000256" key="4">
    <source>
        <dbReference type="PROSITE-ProRule" id="PRU00284"/>
    </source>
</evidence>
<feature type="domain" description="Methyl-accepting transducer" evidence="6">
    <location>
        <begin position="423"/>
        <end position="660"/>
    </location>
</feature>
<comment type="subcellular location">
    <subcellularLocation>
        <location evidence="1">Membrane</location>
    </subcellularLocation>
</comment>
<reference evidence="9" key="1">
    <citation type="submission" date="2019-12" db="EMBL/GenBank/DDBJ databases">
        <authorList>
            <person name="Awala S.I."/>
            <person name="Rhee S.K."/>
        </authorList>
    </citation>
    <scope>NUCLEOTIDE SEQUENCE [LARGE SCALE GENOMIC DNA]</scope>
    <source>
        <strain evidence="9">IM1</strain>
    </source>
</reference>
<comment type="similarity">
    <text evidence="3">Belongs to the methyl-accepting chemotaxis (MCP) protein family.</text>
</comment>
<keyword evidence="5" id="KW-1133">Transmembrane helix</keyword>
<dbReference type="RefSeq" id="WP_169603228.1">
    <property type="nucleotide sequence ID" value="NZ_CP046565.1"/>
</dbReference>
<proteinExistence type="inferred from homology"/>
<evidence type="ECO:0000313" key="8">
    <source>
        <dbReference type="EMBL" id="QJD29946.1"/>
    </source>
</evidence>
<evidence type="ECO:0000256" key="3">
    <source>
        <dbReference type="ARBA" id="ARBA00029447"/>
    </source>
</evidence>
<sequence>MRLRLTVRARLLLACVLPMALAMGIVLGFVIWNYYQDLVRESELRLRAEVNEAGLRIELANITALTVPKTMALAQEAGLFGNRLISLRFARKILEAFPEFTGAYFGYEPDGDGRDRPVSEGGELPSAAVSGEGRFIPYWFRDREDSSRIKLSPLIDMESSYYYRGAKNRYEGKSEDEGVSLAGGISRLYRPREHAGQGQRFAMVTEPYDYEGKYMVEHTVPLTFEGRFLGIAGVDRALNDIDNILRGMHRHETGGFFLLSQRGRVIASTVDPSARARPIEDTAWLPVLEPAYLDAGKGTFQLARDPRNGAETYFVSTHLANGDWTLVLAASRAEILAGLIDTVEGALGVSAGILVSVLALAFVALRAVTQRIEVAASVAAQVAAGDLNSRLDAAGTDEIGDLVRALGAMRQALADLIGRVKLSSQQLVSIGDEITAAARHEERLAHDFGALTQQIAASVREISTTGDEMVRNIADVAQATSETAEIASSGKESLAETEAAMHRMSNGMASVVERFAAIGEQAKSINRIMNAMTDIAVQTNLLSLNASIEAEKAGKQGAGFAVVAGEIRRLADQSAVAALDVERMVRDMQFAVAGGVEVLEAFQEEMRTSGLSNVRRLAEHFTVVLARVDQLLPRFGQVYDGMRAQAEGAQQINGAMAALRDEAQGAAKSSENLSLMVVKLYAAVQELQAEIGRFRL</sequence>
<dbReference type="SMART" id="SM00304">
    <property type="entry name" value="HAMP"/>
    <property type="match status" value="1"/>
</dbReference>
<dbReference type="GO" id="GO:0007165">
    <property type="term" value="P:signal transduction"/>
    <property type="evidence" value="ECO:0007669"/>
    <property type="project" value="UniProtKB-KW"/>
</dbReference>
<keyword evidence="9" id="KW-1185">Reference proteome</keyword>
<keyword evidence="5" id="KW-0472">Membrane</keyword>
<dbReference type="KEGG" id="metu:GNH96_08150"/>
<dbReference type="PANTHER" id="PTHR32089:SF120">
    <property type="entry name" value="METHYL-ACCEPTING CHEMOTAXIS PROTEIN TLPQ"/>
    <property type="match status" value="1"/>
</dbReference>
<evidence type="ECO:0000256" key="5">
    <source>
        <dbReference type="SAM" id="Phobius"/>
    </source>
</evidence>
<organism evidence="8 9">
    <name type="scientific">Methylococcus geothermalis</name>
    <dbReference type="NCBI Taxonomy" id="2681310"/>
    <lineage>
        <taxon>Bacteria</taxon>
        <taxon>Pseudomonadati</taxon>
        <taxon>Pseudomonadota</taxon>
        <taxon>Gammaproteobacteria</taxon>
        <taxon>Methylococcales</taxon>
        <taxon>Methylococcaceae</taxon>
        <taxon>Methylococcus</taxon>
    </lineage>
</organism>
<dbReference type="Gene3D" id="3.30.450.20">
    <property type="entry name" value="PAS domain"/>
    <property type="match status" value="2"/>
</dbReference>
<dbReference type="PANTHER" id="PTHR32089">
    <property type="entry name" value="METHYL-ACCEPTING CHEMOTAXIS PROTEIN MCPB"/>
    <property type="match status" value="1"/>
</dbReference>